<feature type="compositionally biased region" description="Pro residues" evidence="3">
    <location>
        <begin position="155"/>
        <end position="183"/>
    </location>
</feature>
<evidence type="ECO:0000259" key="4">
    <source>
        <dbReference type="PROSITE" id="PS50001"/>
    </source>
</evidence>
<reference evidence="5" key="3">
    <citation type="submission" date="2025-09" db="UniProtKB">
        <authorList>
            <consortium name="Ensembl"/>
        </authorList>
    </citation>
    <scope>IDENTIFICATION</scope>
</reference>
<dbReference type="SMART" id="SM00252">
    <property type="entry name" value="SH2"/>
    <property type="match status" value="1"/>
</dbReference>
<dbReference type="GeneTree" id="ENSGT00940000161678"/>
<feature type="region of interest" description="Disordered" evidence="3">
    <location>
        <begin position="149"/>
        <end position="187"/>
    </location>
</feature>
<name>A0A3B4CX84_PYGNA</name>
<dbReference type="AlphaFoldDB" id="A0A3B4CX84"/>
<organism evidence="5 6">
    <name type="scientific">Pygocentrus nattereri</name>
    <name type="common">Red-bellied piranha</name>
    <dbReference type="NCBI Taxonomy" id="42514"/>
    <lineage>
        <taxon>Eukaryota</taxon>
        <taxon>Metazoa</taxon>
        <taxon>Chordata</taxon>
        <taxon>Craniata</taxon>
        <taxon>Vertebrata</taxon>
        <taxon>Euteleostomi</taxon>
        <taxon>Actinopterygii</taxon>
        <taxon>Neopterygii</taxon>
        <taxon>Teleostei</taxon>
        <taxon>Ostariophysi</taxon>
        <taxon>Characiformes</taxon>
        <taxon>Characoidei</taxon>
        <taxon>Pygocentrus</taxon>
    </lineage>
</organism>
<feature type="region of interest" description="Disordered" evidence="3">
    <location>
        <begin position="323"/>
        <end position="376"/>
    </location>
</feature>
<dbReference type="InterPro" id="IPR036860">
    <property type="entry name" value="SH2_dom_sf"/>
</dbReference>
<evidence type="ECO:0000256" key="3">
    <source>
        <dbReference type="SAM" id="MobiDB-lite"/>
    </source>
</evidence>
<accession>A0A3B4CX84</accession>
<dbReference type="SUPFAM" id="SSF55550">
    <property type="entry name" value="SH2 domain"/>
    <property type="match status" value="1"/>
</dbReference>
<evidence type="ECO:0000313" key="6">
    <source>
        <dbReference type="Proteomes" id="UP001501920"/>
    </source>
</evidence>
<protein>
    <recommendedName>
        <fullName evidence="4">SH2 domain-containing protein</fullName>
    </recommendedName>
</protein>
<gene>
    <name evidence="5" type="primary">HSH2D</name>
</gene>
<dbReference type="PANTHER" id="PTHR14388:SF3">
    <property type="entry name" value="HEMATOPOIETIC SH2 DOMAIN-CONTAINING PROTEIN"/>
    <property type="match status" value="1"/>
</dbReference>
<dbReference type="Ensembl" id="ENSPNAT00000024285.2">
    <property type="protein sequence ID" value="ENSPNAP00000015943.1"/>
    <property type="gene ID" value="ENSPNAG00000022029.2"/>
</dbReference>
<dbReference type="Gene3D" id="3.30.505.10">
    <property type="entry name" value="SH2 domain"/>
    <property type="match status" value="1"/>
</dbReference>
<dbReference type="Proteomes" id="UP001501920">
    <property type="component" value="Chromosome 15"/>
</dbReference>
<dbReference type="RefSeq" id="XP_017548824.1">
    <property type="nucleotide sequence ID" value="XM_017693335.2"/>
</dbReference>
<dbReference type="GO" id="GO:0005737">
    <property type="term" value="C:cytoplasm"/>
    <property type="evidence" value="ECO:0007669"/>
    <property type="project" value="TreeGrafter"/>
</dbReference>
<proteinExistence type="predicted"/>
<evidence type="ECO:0000256" key="1">
    <source>
        <dbReference type="ARBA" id="ARBA00022999"/>
    </source>
</evidence>
<sequence>MAGAVSQASREAVLAWFSEFQRNSVVKNGIVPEWFHGIISRKEAEEMLMIKPPGYFLIRVSESRIGYTLSYKAEDRCRHFMIDMLPGNQYVIVGEKTQHRSLHDLVALHRRAPILPYSEVLTIACGQASKDNTDYAELFFPKRNICPSGADVQPSTPPQAGPRPQPNVPEDPCPALPACPPFPNQSLTTAPGHAPRLYPCLDAELSALSLQKTASPPVPKPRTKLLDTPPPPPPPQTPPRSSSPHSLTQSTAGADKKKGLPAAYVERPLPSPQSDDKDNNQKSQAEAKSGRISLAQCKKIFQKKKHHSEEHTYIEIHQNVIAKEPASTAPNHQELGGDSHERKAENEPSVEAGANSADWALPVEYLNPPPFAPGYN</sequence>
<reference evidence="5" key="2">
    <citation type="submission" date="2025-08" db="UniProtKB">
        <authorList>
            <consortium name="Ensembl"/>
        </authorList>
    </citation>
    <scope>IDENTIFICATION</scope>
</reference>
<dbReference type="Pfam" id="PF00017">
    <property type="entry name" value="SH2"/>
    <property type="match status" value="1"/>
</dbReference>
<keyword evidence="1 2" id="KW-0727">SH2 domain</keyword>
<feature type="compositionally biased region" description="Pro residues" evidence="3">
    <location>
        <begin position="228"/>
        <end position="238"/>
    </location>
</feature>
<dbReference type="PANTHER" id="PTHR14388">
    <property type="entry name" value="T CELL-SPECIFIC ADAPTER PROTEIN TSAD"/>
    <property type="match status" value="1"/>
</dbReference>
<evidence type="ECO:0000313" key="5">
    <source>
        <dbReference type="Ensembl" id="ENSPNAP00000015943.1"/>
    </source>
</evidence>
<keyword evidence="6" id="KW-1185">Reference proteome</keyword>
<feature type="region of interest" description="Disordered" evidence="3">
    <location>
        <begin position="212"/>
        <end position="295"/>
    </location>
</feature>
<reference evidence="5 6" key="1">
    <citation type="submission" date="2020-10" db="EMBL/GenBank/DDBJ databases">
        <title>Pygocentrus nattereri (red-bellied piranha) genome, fPygNat1, primary haplotype.</title>
        <authorList>
            <person name="Myers G."/>
            <person name="Meyer A."/>
            <person name="Karagic N."/>
            <person name="Pippel M."/>
            <person name="Winkler S."/>
            <person name="Tracey A."/>
            <person name="Wood J."/>
            <person name="Formenti G."/>
            <person name="Howe K."/>
            <person name="Fedrigo O."/>
            <person name="Jarvis E.D."/>
        </authorList>
    </citation>
    <scope>NUCLEOTIDE SEQUENCE [LARGE SCALE GENOMIC DNA]</scope>
</reference>
<dbReference type="CTD" id="84941"/>
<dbReference type="OMA" id="HSEEHTY"/>
<feature type="compositionally biased region" description="Pro residues" evidence="3">
    <location>
        <begin position="367"/>
        <end position="376"/>
    </location>
</feature>
<dbReference type="InterPro" id="IPR000980">
    <property type="entry name" value="SH2"/>
</dbReference>
<feature type="compositionally biased region" description="Basic and acidic residues" evidence="3">
    <location>
        <begin position="335"/>
        <end position="346"/>
    </location>
</feature>
<dbReference type="PRINTS" id="PR00401">
    <property type="entry name" value="SH2DOMAIN"/>
</dbReference>
<evidence type="ECO:0000256" key="2">
    <source>
        <dbReference type="PROSITE-ProRule" id="PRU00191"/>
    </source>
</evidence>
<feature type="domain" description="SH2" evidence="4">
    <location>
        <begin position="34"/>
        <end position="125"/>
    </location>
</feature>
<dbReference type="OrthoDB" id="67310at2759"/>
<dbReference type="PROSITE" id="PS50001">
    <property type="entry name" value="SH2"/>
    <property type="match status" value="1"/>
</dbReference>
<dbReference type="GeneID" id="108424980"/>